<dbReference type="OrthoDB" id="9806326at2"/>
<accession>A0A437N8N2</accession>
<sequence>MRKSWLAGLGLLSGLGALALWLYTSPAPVHPALWQVEGPQGQKGWLFGTIHALPRAVDWRRGPVEQAWQQADSVVVEIAALNDSSATAKAFESLAHTPALPPLDQRLPETMHPALAKALSGRSPTEFTDTESWAAALMLARDAASGDPAHGIDRAILSAPQGKTVVELEGAMGQLSLFDRLPESAQRRLLAEAINAAPDDGSTLAKAWSEGNVDALAQETKRGMLADPVLRQALFVGRNQAWAAKIEAMLRAGKHPFVAVGAAHMAGEQGLPAMLAAQGYKVKRVQ</sequence>
<gene>
    <name evidence="1" type="ORF">EOE18_05070</name>
</gene>
<evidence type="ECO:0000313" key="1">
    <source>
        <dbReference type="EMBL" id="RVU06212.1"/>
    </source>
</evidence>
<reference evidence="1 2" key="1">
    <citation type="submission" date="2019-01" db="EMBL/GenBank/DDBJ databases">
        <authorList>
            <person name="Chen W.-M."/>
        </authorList>
    </citation>
    <scope>NUCLEOTIDE SEQUENCE [LARGE SCALE GENOMIC DNA]</scope>
    <source>
        <strain evidence="1 2">FSY-9</strain>
    </source>
</reference>
<dbReference type="EMBL" id="SACO01000003">
    <property type="protein sequence ID" value="RVU06212.1"/>
    <property type="molecule type" value="Genomic_DNA"/>
</dbReference>
<dbReference type="CDD" id="cd14789">
    <property type="entry name" value="Tiki"/>
    <property type="match status" value="1"/>
</dbReference>
<dbReference type="Proteomes" id="UP000282837">
    <property type="component" value="Unassembled WGS sequence"/>
</dbReference>
<dbReference type="PANTHER" id="PTHR40590:SF1">
    <property type="entry name" value="CYTOPLASMIC PROTEIN"/>
    <property type="match status" value="1"/>
</dbReference>
<proteinExistence type="predicted"/>
<dbReference type="Pfam" id="PF01963">
    <property type="entry name" value="TraB_PrgY_gumN"/>
    <property type="match status" value="1"/>
</dbReference>
<dbReference type="AlphaFoldDB" id="A0A437N8N2"/>
<evidence type="ECO:0000313" key="2">
    <source>
        <dbReference type="Proteomes" id="UP000282837"/>
    </source>
</evidence>
<dbReference type="PANTHER" id="PTHR40590">
    <property type="entry name" value="CYTOPLASMIC PROTEIN-RELATED"/>
    <property type="match status" value="1"/>
</dbReference>
<protein>
    <submittedName>
        <fullName evidence="1">TraB/GumN family protein</fullName>
    </submittedName>
</protein>
<organism evidence="1 2">
    <name type="scientific">Novosphingobium umbonatum</name>
    <dbReference type="NCBI Taxonomy" id="1908524"/>
    <lineage>
        <taxon>Bacteria</taxon>
        <taxon>Pseudomonadati</taxon>
        <taxon>Pseudomonadota</taxon>
        <taxon>Alphaproteobacteria</taxon>
        <taxon>Sphingomonadales</taxon>
        <taxon>Sphingomonadaceae</taxon>
        <taxon>Novosphingobium</taxon>
    </lineage>
</organism>
<keyword evidence="2" id="KW-1185">Reference proteome</keyword>
<comment type="caution">
    <text evidence="1">The sequence shown here is derived from an EMBL/GenBank/DDBJ whole genome shotgun (WGS) entry which is preliminary data.</text>
</comment>
<dbReference type="InterPro" id="IPR002816">
    <property type="entry name" value="TraB/PrgY/GumN_fam"/>
</dbReference>
<dbReference type="InterPro" id="IPR047111">
    <property type="entry name" value="YbaP-like"/>
</dbReference>
<dbReference type="RefSeq" id="WP_127706885.1">
    <property type="nucleotide sequence ID" value="NZ_SACO01000003.1"/>
</dbReference>
<name>A0A437N8N2_9SPHN</name>